<dbReference type="AlphaFoldDB" id="A0A3S1C9J8"/>
<dbReference type="Proteomes" id="UP000279446">
    <property type="component" value="Unassembled WGS sequence"/>
</dbReference>
<organism evidence="1 2">
    <name type="scientific">Paenibacillus anaericanus</name>
    <dbReference type="NCBI Taxonomy" id="170367"/>
    <lineage>
        <taxon>Bacteria</taxon>
        <taxon>Bacillati</taxon>
        <taxon>Bacillota</taxon>
        <taxon>Bacilli</taxon>
        <taxon>Bacillales</taxon>
        <taxon>Paenibacillaceae</taxon>
        <taxon>Paenibacillus</taxon>
    </lineage>
</organism>
<sequence>MKYQGAVVKEQGVTFAIVIVKPQILNSAEREIVRSRFRPYFPLGIPIVLMAQNPNGIPTYHGKQDIVNFLASIDFQGISWKEYSIG</sequence>
<evidence type="ECO:0000313" key="2">
    <source>
        <dbReference type="Proteomes" id="UP000279446"/>
    </source>
</evidence>
<dbReference type="EMBL" id="RZNY01000007">
    <property type="protein sequence ID" value="RUT46697.1"/>
    <property type="molecule type" value="Genomic_DNA"/>
</dbReference>
<reference evidence="1 2" key="1">
    <citation type="submission" date="2018-12" db="EMBL/GenBank/DDBJ databases">
        <authorList>
            <person name="Sun L."/>
            <person name="Chen Z."/>
        </authorList>
    </citation>
    <scope>NUCLEOTIDE SEQUENCE [LARGE SCALE GENOMIC DNA]</scope>
    <source>
        <strain evidence="1 2">DSM 15890</strain>
    </source>
</reference>
<keyword evidence="2" id="KW-1185">Reference proteome</keyword>
<dbReference type="OrthoDB" id="960855at2"/>
<proteinExistence type="predicted"/>
<evidence type="ECO:0000313" key="1">
    <source>
        <dbReference type="EMBL" id="RUT46697.1"/>
    </source>
</evidence>
<protein>
    <submittedName>
        <fullName evidence="1">Uncharacterized protein</fullName>
    </submittedName>
</protein>
<comment type="caution">
    <text evidence="1">The sequence shown here is derived from an EMBL/GenBank/DDBJ whole genome shotgun (WGS) entry which is preliminary data.</text>
</comment>
<gene>
    <name evidence="1" type="ORF">EJP82_10665</name>
</gene>
<dbReference type="RefSeq" id="WP_127192031.1">
    <property type="nucleotide sequence ID" value="NZ_RZNY01000007.1"/>
</dbReference>
<name>A0A3S1C9J8_9BACL</name>
<accession>A0A3S1C9J8</accession>